<dbReference type="Gene3D" id="1.20.58.1000">
    <property type="entry name" value="Metal-sensitive repressor, helix protomer"/>
    <property type="match status" value="1"/>
</dbReference>
<evidence type="ECO:0000313" key="2">
    <source>
        <dbReference type="EMBL" id="RDT52867.1"/>
    </source>
</evidence>
<dbReference type="RefSeq" id="WP_133297719.1">
    <property type="nucleotide sequence ID" value="NZ_QRBW01000288.1"/>
</dbReference>
<reference evidence="2 3" key="1">
    <citation type="submission" date="2018-07" db="EMBL/GenBank/DDBJ databases">
        <title>The use of a cohorting ward and systematic surveillance cultures for the control of a Klebsiella pneumoniae carbapenemase (KPC)-producing Enterobacteriaceae outbreak.</title>
        <authorList>
            <person name="Doi Y."/>
        </authorList>
    </citation>
    <scope>NUCLEOTIDE SEQUENCE [LARGE SCALE GENOMIC DNA]</scope>
    <source>
        <strain evidence="2 3">1-RC-17-04017</strain>
    </source>
</reference>
<proteinExistence type="inferred from homology"/>
<dbReference type="Proteomes" id="UP000255291">
    <property type="component" value="Unassembled WGS sequence"/>
</dbReference>
<organism evidence="2 3">
    <name type="scientific">Enterobacter roggenkampii</name>
    <dbReference type="NCBI Taxonomy" id="1812935"/>
    <lineage>
        <taxon>Bacteria</taxon>
        <taxon>Pseudomonadati</taxon>
        <taxon>Pseudomonadota</taxon>
        <taxon>Gammaproteobacteria</taxon>
        <taxon>Enterobacterales</taxon>
        <taxon>Enterobacteriaceae</taxon>
        <taxon>Enterobacter</taxon>
        <taxon>Enterobacter cloacae complex</taxon>
    </lineage>
</organism>
<comment type="similarity">
    <text evidence="1">Belongs to the FrmR/RcnR family.</text>
</comment>
<protein>
    <submittedName>
        <fullName evidence="2">Transcriptional repressor RcnR to maintain nickel and cobalt homeostasis</fullName>
    </submittedName>
</protein>
<accession>A0ABD7GNW9</accession>
<dbReference type="EMBL" id="QRBW01000288">
    <property type="protein sequence ID" value="RDT52867.1"/>
    <property type="molecule type" value="Genomic_DNA"/>
</dbReference>
<dbReference type="Pfam" id="PF02583">
    <property type="entry name" value="Trns_repr_metal"/>
    <property type="match status" value="1"/>
</dbReference>
<evidence type="ECO:0000313" key="3">
    <source>
        <dbReference type="Proteomes" id="UP000255291"/>
    </source>
</evidence>
<dbReference type="InterPro" id="IPR003735">
    <property type="entry name" value="Metal_Tscrpt_repr"/>
</dbReference>
<feature type="non-terminal residue" evidence="2">
    <location>
        <position position="33"/>
    </location>
</feature>
<gene>
    <name evidence="2" type="ORF">DXF87_25910</name>
</gene>
<dbReference type="AlphaFoldDB" id="A0ABD7GNW9"/>
<comment type="caution">
    <text evidence="2">The sequence shown here is derived from an EMBL/GenBank/DDBJ whole genome shotgun (WGS) entry which is preliminary data.</text>
</comment>
<name>A0ABD7GNW9_9ENTR</name>
<dbReference type="GO" id="GO:0045892">
    <property type="term" value="P:negative regulation of DNA-templated transcription"/>
    <property type="evidence" value="ECO:0007669"/>
    <property type="project" value="UniProtKB-ARBA"/>
</dbReference>
<evidence type="ECO:0000256" key="1">
    <source>
        <dbReference type="ARBA" id="ARBA00005260"/>
    </source>
</evidence>
<dbReference type="InterPro" id="IPR038390">
    <property type="entry name" value="Metal_Tscrpt_repr_sf"/>
</dbReference>
<sequence length="33" mass="3761">MSHIGQDKKIVNRVKRLKGQINSIENAIEQPES</sequence>